<keyword evidence="8" id="KW-0611">Plant defense</keyword>
<sequence>MGSCFSARIKAESPPRNDYDSKDVNGLSGLNRKISSVSVPPTPRTEGEILQSSNLKNFSFSELKIATRNFRPDSVVGEGGFGCVFKGWVDENTLTPTKPGTGKVIAAKRLNQEGFQGHNEWLWKSTTWGSLYHPNLVKLIGYCLEDDQRLLVYEFMPKGSLDNHLFRRASYFQPLSWKHRMKIALGSAKGLAFLHSDEAKVIYRDFKTSNILLDSNYNAKLSDFGLAKDGPEGDKSHVSTRIMGTYGYAAPEYMATGHLTKRSDVYSFGVVLLEIMSARRALDQNMPSGEHNLVEWAKPYLTSKRRIFQVMDARIEGQYPVNEAMKVANLANRCLSTEPKLRPTMEEVVRALEQLQDSKDIQGVGHSQNVTHQSNNHNSSSGPRYHRKSATENYNGGVSNMTPSASPLRSHT</sequence>
<keyword evidence="4 11" id="KW-0723">Serine/threonine-protein kinase</keyword>
<keyword evidence="7 14" id="KW-0418">Kinase</keyword>
<dbReference type="InterPro" id="IPR000719">
    <property type="entry name" value="Prot_kinase_dom"/>
</dbReference>
<evidence type="ECO:0000313" key="14">
    <source>
        <dbReference type="EMBL" id="KAJ7964522.1"/>
    </source>
</evidence>
<accession>A0AAD7LUI3</accession>
<gene>
    <name evidence="14" type="ORF">O6P43_014323</name>
</gene>
<evidence type="ECO:0000256" key="3">
    <source>
        <dbReference type="ARBA" id="ARBA00022475"/>
    </source>
</evidence>
<dbReference type="InterPro" id="IPR001245">
    <property type="entry name" value="Ser-Thr/Tyr_kinase_cat_dom"/>
</dbReference>
<evidence type="ECO:0000256" key="9">
    <source>
        <dbReference type="ARBA" id="ARBA00022840"/>
    </source>
</evidence>
<evidence type="ECO:0000256" key="6">
    <source>
        <dbReference type="ARBA" id="ARBA00022741"/>
    </source>
</evidence>
<reference evidence="14" key="1">
    <citation type="journal article" date="2023" name="Science">
        <title>Elucidation of the pathway for biosynthesis of saponin adjuvants from the soapbark tree.</title>
        <authorList>
            <person name="Reed J."/>
            <person name="Orme A."/>
            <person name="El-Demerdash A."/>
            <person name="Owen C."/>
            <person name="Martin L.B.B."/>
            <person name="Misra R.C."/>
            <person name="Kikuchi S."/>
            <person name="Rejzek M."/>
            <person name="Martin A.C."/>
            <person name="Harkess A."/>
            <person name="Leebens-Mack J."/>
            <person name="Louveau T."/>
            <person name="Stephenson M.J."/>
            <person name="Osbourn A."/>
        </authorList>
    </citation>
    <scope>NUCLEOTIDE SEQUENCE</scope>
    <source>
        <strain evidence="14">S10</strain>
    </source>
</reference>
<feature type="domain" description="Protein kinase" evidence="13">
    <location>
        <begin position="70"/>
        <end position="355"/>
    </location>
</feature>
<dbReference type="EMBL" id="JARAOO010000006">
    <property type="protein sequence ID" value="KAJ7964522.1"/>
    <property type="molecule type" value="Genomic_DNA"/>
</dbReference>
<feature type="region of interest" description="Disordered" evidence="12">
    <location>
        <begin position="1"/>
        <end position="25"/>
    </location>
</feature>
<comment type="similarity">
    <text evidence="11">Belongs to the protein kinase superfamily.</text>
</comment>
<dbReference type="GO" id="GO:0005886">
    <property type="term" value="C:plasma membrane"/>
    <property type="evidence" value="ECO:0007669"/>
    <property type="project" value="UniProtKB-SubCell"/>
</dbReference>
<dbReference type="PROSITE" id="PS50011">
    <property type="entry name" value="PROTEIN_KINASE_DOM"/>
    <property type="match status" value="1"/>
</dbReference>
<feature type="binding site" evidence="10">
    <location>
        <position position="108"/>
    </location>
    <ligand>
        <name>ATP</name>
        <dbReference type="ChEBI" id="CHEBI:30616"/>
    </ligand>
</feature>
<proteinExistence type="inferred from homology"/>
<dbReference type="EC" id="2.7.11.1" evidence="2"/>
<keyword evidence="15" id="KW-1185">Reference proteome</keyword>
<evidence type="ECO:0000256" key="7">
    <source>
        <dbReference type="ARBA" id="ARBA00022777"/>
    </source>
</evidence>
<dbReference type="Gene3D" id="1.10.510.10">
    <property type="entry name" value="Transferase(Phosphotransferase) domain 1"/>
    <property type="match status" value="1"/>
</dbReference>
<dbReference type="SUPFAM" id="SSF56112">
    <property type="entry name" value="Protein kinase-like (PK-like)"/>
    <property type="match status" value="1"/>
</dbReference>
<evidence type="ECO:0000256" key="12">
    <source>
        <dbReference type="SAM" id="MobiDB-lite"/>
    </source>
</evidence>
<dbReference type="InterPro" id="IPR011009">
    <property type="entry name" value="Kinase-like_dom_sf"/>
</dbReference>
<dbReference type="InterPro" id="IPR050823">
    <property type="entry name" value="Plant_Ser_Thr_Prot_Kinase"/>
</dbReference>
<evidence type="ECO:0000313" key="15">
    <source>
        <dbReference type="Proteomes" id="UP001163823"/>
    </source>
</evidence>
<protein>
    <recommendedName>
        <fullName evidence="2">non-specific serine/threonine protein kinase</fullName>
        <ecNumber evidence="2">2.7.11.1</ecNumber>
    </recommendedName>
</protein>
<keyword evidence="9 10" id="KW-0067">ATP-binding</keyword>
<dbReference type="GO" id="GO:0005524">
    <property type="term" value="F:ATP binding"/>
    <property type="evidence" value="ECO:0007669"/>
    <property type="project" value="UniProtKB-UniRule"/>
</dbReference>
<dbReference type="FunFam" id="3.30.200.20:FF:000228">
    <property type="entry name" value="Serine/threonine-protein kinase BIK1"/>
    <property type="match status" value="1"/>
</dbReference>
<evidence type="ECO:0000256" key="8">
    <source>
        <dbReference type="ARBA" id="ARBA00022821"/>
    </source>
</evidence>
<evidence type="ECO:0000256" key="1">
    <source>
        <dbReference type="ARBA" id="ARBA00004236"/>
    </source>
</evidence>
<keyword evidence="3" id="KW-0472">Membrane</keyword>
<dbReference type="GO" id="GO:0004674">
    <property type="term" value="F:protein serine/threonine kinase activity"/>
    <property type="evidence" value="ECO:0007669"/>
    <property type="project" value="UniProtKB-KW"/>
</dbReference>
<evidence type="ECO:0000256" key="5">
    <source>
        <dbReference type="ARBA" id="ARBA00022679"/>
    </source>
</evidence>
<dbReference type="InterPro" id="IPR008271">
    <property type="entry name" value="Ser/Thr_kinase_AS"/>
</dbReference>
<feature type="compositionally biased region" description="Polar residues" evidence="12">
    <location>
        <begin position="391"/>
        <end position="412"/>
    </location>
</feature>
<dbReference type="KEGG" id="qsa:O6P43_014323"/>
<comment type="caution">
    <text evidence="14">The sequence shown here is derived from an EMBL/GenBank/DDBJ whole genome shotgun (WGS) entry which is preliminary data.</text>
</comment>
<keyword evidence="6 10" id="KW-0547">Nucleotide-binding</keyword>
<evidence type="ECO:0000256" key="11">
    <source>
        <dbReference type="RuleBase" id="RU000304"/>
    </source>
</evidence>
<dbReference type="GO" id="GO:0006952">
    <property type="term" value="P:defense response"/>
    <property type="evidence" value="ECO:0007669"/>
    <property type="project" value="UniProtKB-KW"/>
</dbReference>
<keyword evidence="3" id="KW-1003">Cell membrane</keyword>
<evidence type="ECO:0000256" key="10">
    <source>
        <dbReference type="PROSITE-ProRule" id="PRU10141"/>
    </source>
</evidence>
<dbReference type="PANTHER" id="PTHR45621">
    <property type="entry name" value="OS01G0588500 PROTEIN-RELATED"/>
    <property type="match status" value="1"/>
</dbReference>
<dbReference type="Pfam" id="PF07714">
    <property type="entry name" value="PK_Tyr_Ser-Thr"/>
    <property type="match status" value="1"/>
</dbReference>
<comment type="subcellular location">
    <subcellularLocation>
        <location evidence="1">Cell membrane</location>
    </subcellularLocation>
</comment>
<feature type="compositionally biased region" description="Basic and acidic residues" evidence="12">
    <location>
        <begin position="9"/>
        <end position="23"/>
    </location>
</feature>
<dbReference type="Gene3D" id="3.30.200.20">
    <property type="entry name" value="Phosphorylase Kinase, domain 1"/>
    <property type="match status" value="1"/>
</dbReference>
<dbReference type="AlphaFoldDB" id="A0AAD7LUI3"/>
<dbReference type="InterPro" id="IPR017441">
    <property type="entry name" value="Protein_kinase_ATP_BS"/>
</dbReference>
<keyword evidence="5" id="KW-0808">Transferase</keyword>
<dbReference type="Proteomes" id="UP001163823">
    <property type="component" value="Chromosome 6"/>
</dbReference>
<dbReference type="FunFam" id="1.10.510.10:FF:000258">
    <property type="entry name" value="Probable serine/threonine-protein kinase PBL8"/>
    <property type="match status" value="1"/>
</dbReference>
<evidence type="ECO:0000256" key="2">
    <source>
        <dbReference type="ARBA" id="ARBA00012513"/>
    </source>
</evidence>
<feature type="region of interest" description="Disordered" evidence="12">
    <location>
        <begin position="365"/>
        <end position="412"/>
    </location>
</feature>
<dbReference type="PROSITE" id="PS00107">
    <property type="entry name" value="PROTEIN_KINASE_ATP"/>
    <property type="match status" value="1"/>
</dbReference>
<organism evidence="14 15">
    <name type="scientific">Quillaja saponaria</name>
    <name type="common">Soap bark tree</name>
    <dbReference type="NCBI Taxonomy" id="32244"/>
    <lineage>
        <taxon>Eukaryota</taxon>
        <taxon>Viridiplantae</taxon>
        <taxon>Streptophyta</taxon>
        <taxon>Embryophyta</taxon>
        <taxon>Tracheophyta</taxon>
        <taxon>Spermatophyta</taxon>
        <taxon>Magnoliopsida</taxon>
        <taxon>eudicotyledons</taxon>
        <taxon>Gunneridae</taxon>
        <taxon>Pentapetalae</taxon>
        <taxon>rosids</taxon>
        <taxon>fabids</taxon>
        <taxon>Fabales</taxon>
        <taxon>Quillajaceae</taxon>
        <taxon>Quillaja</taxon>
    </lineage>
</organism>
<dbReference type="PROSITE" id="PS00108">
    <property type="entry name" value="PROTEIN_KINASE_ST"/>
    <property type="match status" value="1"/>
</dbReference>
<evidence type="ECO:0000259" key="13">
    <source>
        <dbReference type="PROSITE" id="PS50011"/>
    </source>
</evidence>
<feature type="compositionally biased region" description="Polar residues" evidence="12">
    <location>
        <begin position="365"/>
        <end position="382"/>
    </location>
</feature>
<name>A0AAD7LUI3_QUISA</name>
<evidence type="ECO:0000256" key="4">
    <source>
        <dbReference type="ARBA" id="ARBA00022527"/>
    </source>
</evidence>